<evidence type="ECO:0000256" key="1">
    <source>
        <dbReference type="ARBA" id="ARBA00008434"/>
    </source>
</evidence>
<keyword evidence="2 6" id="KW-0689">Ribosomal protein</keyword>
<evidence type="ECO:0000256" key="2">
    <source>
        <dbReference type="ARBA" id="ARBA00022980"/>
    </source>
</evidence>
<dbReference type="OrthoDB" id="623277at2759"/>
<evidence type="ECO:0000259" key="8">
    <source>
        <dbReference type="SMART" id="SM01386"/>
    </source>
</evidence>
<dbReference type="FunFam" id="4.10.860.130:FF:000001">
    <property type="entry name" value="40S ribosomal protein S13"/>
    <property type="match status" value="1"/>
</dbReference>
<dbReference type="GO" id="GO:0022627">
    <property type="term" value="C:cytosolic small ribosomal subunit"/>
    <property type="evidence" value="ECO:0007669"/>
    <property type="project" value="TreeGrafter"/>
</dbReference>
<dbReference type="InterPro" id="IPR012606">
    <property type="entry name" value="Ribosomal_uS15_N"/>
</dbReference>
<evidence type="ECO:0000256" key="4">
    <source>
        <dbReference type="ARBA" id="ARBA00035165"/>
    </source>
</evidence>
<dbReference type="GO" id="GO:0006412">
    <property type="term" value="P:translation"/>
    <property type="evidence" value="ECO:0007669"/>
    <property type="project" value="InterPro"/>
</dbReference>
<dbReference type="Pfam" id="PF00312">
    <property type="entry name" value="Ribosomal_S15"/>
    <property type="match status" value="1"/>
</dbReference>
<evidence type="ECO:0000313" key="9">
    <source>
        <dbReference type="EMBL" id="ADD38846.1"/>
    </source>
</evidence>
<dbReference type="PANTHER" id="PTHR11885">
    <property type="entry name" value="RIBOSOMAL PROTEIN S15P/S13E"/>
    <property type="match status" value="1"/>
</dbReference>
<keyword evidence="3 6" id="KW-0687">Ribonucleoprotein</keyword>
<feature type="region of interest" description="Disordered" evidence="7">
    <location>
        <begin position="1"/>
        <end position="23"/>
    </location>
</feature>
<dbReference type="InterPro" id="IPR000589">
    <property type="entry name" value="Ribosomal_uS15"/>
</dbReference>
<sequence length="151" mass="17002">MGRMYGSGKGISQSALPYRRTPPSWQTMTPDAVKDNIYRLARKGLSPSQIGVVLRDTQGIGQVKRVAGNKVLRILKAKGLAPAIPGDLYQLIKKAVSIRKHLDVNRKDKDGKFRLILIESRIHRMSRYYRTKTILPPNWKYDSSNASALLV</sequence>
<dbReference type="GO" id="GO:0070181">
    <property type="term" value="F:small ribosomal subunit rRNA binding"/>
    <property type="evidence" value="ECO:0007669"/>
    <property type="project" value="TreeGrafter"/>
</dbReference>
<dbReference type="CDD" id="cd00353">
    <property type="entry name" value="Ribosomal_S15p_S13e"/>
    <property type="match status" value="1"/>
</dbReference>
<dbReference type="NCBIfam" id="NF006331">
    <property type="entry name" value="PRK08561.1"/>
    <property type="match status" value="1"/>
</dbReference>
<dbReference type="PROSITE" id="PS00362">
    <property type="entry name" value="RIBOSOMAL_S15"/>
    <property type="match status" value="1"/>
</dbReference>
<dbReference type="FunFam" id="1.10.287.10:FF:000003">
    <property type="entry name" value="40S ribosomal protein S13"/>
    <property type="match status" value="1"/>
</dbReference>
<reference evidence="9" key="1">
    <citation type="submission" date="2010-03" db="EMBL/GenBank/DDBJ databases">
        <title>Atlantic Lepeophtheirus salmonis ESTs and full-length cDNAs.</title>
        <authorList>
            <person name="Yasuike M."/>
            <person name="von Schalburg K."/>
            <person name="Cooper G."/>
            <person name="Leong J."/>
            <person name="Nilsen F."/>
            <person name="Jones S.R.M."/>
            <person name="Koop B.F."/>
        </authorList>
    </citation>
    <scope>NUCLEOTIDE SEQUENCE</scope>
    <source>
        <strain evidence="9">Atlantic form</strain>
        <tissue evidence="9">Mixed tissue</tissue>
    </source>
</reference>
<dbReference type="Gene3D" id="4.10.860.130">
    <property type="match status" value="1"/>
</dbReference>
<evidence type="ECO:0000256" key="6">
    <source>
        <dbReference type="RuleBase" id="RU003919"/>
    </source>
</evidence>
<dbReference type="AlphaFoldDB" id="D3PJW0"/>
<organism evidence="9">
    <name type="scientific">Lepeophtheirus salmonis</name>
    <name type="common">Salmon louse</name>
    <name type="synonym">Caligus salmonis</name>
    <dbReference type="NCBI Taxonomy" id="72036"/>
    <lineage>
        <taxon>Eukaryota</taxon>
        <taxon>Metazoa</taxon>
        <taxon>Ecdysozoa</taxon>
        <taxon>Arthropoda</taxon>
        <taxon>Crustacea</taxon>
        <taxon>Multicrustacea</taxon>
        <taxon>Hexanauplia</taxon>
        <taxon>Copepoda</taxon>
        <taxon>Siphonostomatoida</taxon>
        <taxon>Caligidae</taxon>
        <taxon>Lepeophtheirus</taxon>
    </lineage>
</organism>
<evidence type="ECO:0000256" key="3">
    <source>
        <dbReference type="ARBA" id="ARBA00023274"/>
    </source>
</evidence>
<dbReference type="PANTHER" id="PTHR11885:SF6">
    <property type="entry name" value="SMALL RIBOSOMAL SUBUNIT PROTEIN US15"/>
    <property type="match status" value="1"/>
</dbReference>
<evidence type="ECO:0000256" key="5">
    <source>
        <dbReference type="ARBA" id="ARBA00035470"/>
    </source>
</evidence>
<gene>
    <name evidence="9" type="primary">RS13</name>
</gene>
<dbReference type="Pfam" id="PF08069">
    <property type="entry name" value="Ribosomal_S13_N"/>
    <property type="match status" value="1"/>
</dbReference>
<dbReference type="HAMAP" id="MF_01343_A">
    <property type="entry name" value="Ribosomal_uS15_A"/>
    <property type="match status" value="1"/>
</dbReference>
<name>D3PJW0_LEPSM</name>
<dbReference type="GO" id="GO:0005730">
    <property type="term" value="C:nucleolus"/>
    <property type="evidence" value="ECO:0007669"/>
    <property type="project" value="TreeGrafter"/>
</dbReference>
<dbReference type="EMBL" id="BT121916">
    <property type="protein sequence ID" value="ADD38846.1"/>
    <property type="molecule type" value="mRNA"/>
</dbReference>
<accession>D3PJW0</accession>
<dbReference type="SMART" id="SM01387">
    <property type="entry name" value="Ribosomal_S15"/>
    <property type="match status" value="1"/>
</dbReference>
<protein>
    <recommendedName>
        <fullName evidence="4">Small ribosomal subunit protein uS15</fullName>
    </recommendedName>
    <alternativeName>
        <fullName evidence="5">40S ribosomal protein S13</fullName>
    </alternativeName>
</protein>
<dbReference type="Gene3D" id="1.10.287.10">
    <property type="entry name" value="S15/NS1, RNA-binding"/>
    <property type="match status" value="1"/>
</dbReference>
<comment type="similarity">
    <text evidence="1 6">Belongs to the universal ribosomal protein uS15 family.</text>
</comment>
<dbReference type="SMART" id="SM01386">
    <property type="entry name" value="Ribosomal_S13_N"/>
    <property type="match status" value="1"/>
</dbReference>
<dbReference type="SUPFAM" id="SSF47060">
    <property type="entry name" value="S15/NS1 RNA-binding domain"/>
    <property type="match status" value="1"/>
</dbReference>
<dbReference type="GO" id="GO:0003735">
    <property type="term" value="F:structural constituent of ribosome"/>
    <property type="evidence" value="ECO:0007669"/>
    <property type="project" value="InterPro"/>
</dbReference>
<dbReference type="InterPro" id="IPR023029">
    <property type="entry name" value="Ribosomal_uS15_arc_euk"/>
</dbReference>
<proteinExistence type="evidence at transcript level"/>
<evidence type="ECO:0000256" key="7">
    <source>
        <dbReference type="SAM" id="MobiDB-lite"/>
    </source>
</evidence>
<dbReference type="InterPro" id="IPR009068">
    <property type="entry name" value="uS15_NS1_RNA-bd_sf"/>
</dbReference>
<feature type="domain" description="Small ribosomal subunit protein uS15 N-terminal" evidence="8">
    <location>
        <begin position="1"/>
        <end position="60"/>
    </location>
</feature>